<dbReference type="AlphaFoldDB" id="A0A453PFC4"/>
<reference evidence="3" key="2">
    <citation type="journal article" date="2017" name="Nat. Plants">
        <title>The Aegilops tauschii genome reveals multiple impacts of transposons.</title>
        <authorList>
            <person name="Zhao G."/>
            <person name="Zou C."/>
            <person name="Li K."/>
            <person name="Wang K."/>
            <person name="Li T."/>
            <person name="Gao L."/>
            <person name="Zhang X."/>
            <person name="Wang H."/>
            <person name="Yang Z."/>
            <person name="Liu X."/>
            <person name="Jiang W."/>
            <person name="Mao L."/>
            <person name="Kong X."/>
            <person name="Jiao Y."/>
            <person name="Jia J."/>
        </authorList>
    </citation>
    <scope>NUCLEOTIDE SEQUENCE [LARGE SCALE GENOMIC DNA]</scope>
    <source>
        <strain evidence="3">cv. AL8/78</strain>
    </source>
</reference>
<reference evidence="3" key="1">
    <citation type="journal article" date="2014" name="Science">
        <title>Ancient hybridizations among the ancestral genomes of bread wheat.</title>
        <authorList>
            <consortium name="International Wheat Genome Sequencing Consortium,"/>
            <person name="Marcussen T."/>
            <person name="Sandve S.R."/>
            <person name="Heier L."/>
            <person name="Spannagl M."/>
            <person name="Pfeifer M."/>
            <person name="Jakobsen K.S."/>
            <person name="Wulff B.B."/>
            <person name="Steuernagel B."/>
            <person name="Mayer K.F."/>
            <person name="Olsen O.A."/>
        </authorList>
    </citation>
    <scope>NUCLEOTIDE SEQUENCE [LARGE SCALE GENOMIC DNA]</scope>
    <source>
        <strain evidence="3">cv. AL8/78</strain>
    </source>
</reference>
<feature type="region of interest" description="Disordered" evidence="1">
    <location>
        <begin position="92"/>
        <end position="126"/>
    </location>
</feature>
<evidence type="ECO:0000313" key="2">
    <source>
        <dbReference type="EnsemblPlants" id="AET6Gv20714200.2"/>
    </source>
</evidence>
<reference evidence="2" key="4">
    <citation type="submission" date="2019-03" db="UniProtKB">
        <authorList>
            <consortium name="EnsemblPlants"/>
        </authorList>
    </citation>
    <scope>IDENTIFICATION</scope>
</reference>
<evidence type="ECO:0000256" key="1">
    <source>
        <dbReference type="SAM" id="MobiDB-lite"/>
    </source>
</evidence>
<protein>
    <submittedName>
        <fullName evidence="2">Uncharacterized protein</fullName>
    </submittedName>
</protein>
<reference evidence="2" key="3">
    <citation type="journal article" date="2017" name="Nature">
        <title>Genome sequence of the progenitor of the wheat D genome Aegilops tauschii.</title>
        <authorList>
            <person name="Luo M.C."/>
            <person name="Gu Y.Q."/>
            <person name="Puiu D."/>
            <person name="Wang H."/>
            <person name="Twardziok S.O."/>
            <person name="Deal K.R."/>
            <person name="Huo N."/>
            <person name="Zhu T."/>
            <person name="Wang L."/>
            <person name="Wang Y."/>
            <person name="McGuire P.E."/>
            <person name="Liu S."/>
            <person name="Long H."/>
            <person name="Ramasamy R.K."/>
            <person name="Rodriguez J.C."/>
            <person name="Van S.L."/>
            <person name="Yuan L."/>
            <person name="Wang Z."/>
            <person name="Xia Z."/>
            <person name="Xiao L."/>
            <person name="Anderson O.D."/>
            <person name="Ouyang S."/>
            <person name="Liang Y."/>
            <person name="Zimin A.V."/>
            <person name="Pertea G."/>
            <person name="Qi P."/>
            <person name="Bennetzen J.L."/>
            <person name="Dai X."/>
            <person name="Dawson M.W."/>
            <person name="Muller H.G."/>
            <person name="Kugler K."/>
            <person name="Rivarola-Duarte L."/>
            <person name="Spannagl M."/>
            <person name="Mayer K.F.X."/>
            <person name="Lu F.H."/>
            <person name="Bevan M.W."/>
            <person name="Leroy P."/>
            <person name="Li P."/>
            <person name="You F.M."/>
            <person name="Sun Q."/>
            <person name="Liu Z."/>
            <person name="Lyons E."/>
            <person name="Wicker T."/>
            <person name="Salzberg S.L."/>
            <person name="Devos K.M."/>
            <person name="Dvorak J."/>
        </authorList>
    </citation>
    <scope>NUCLEOTIDE SEQUENCE [LARGE SCALE GENOMIC DNA]</scope>
    <source>
        <strain evidence="2">cv. AL8/78</strain>
    </source>
</reference>
<dbReference type="Gramene" id="AET6Gv20714200.2">
    <property type="protein sequence ID" value="AET6Gv20714200.2"/>
    <property type="gene ID" value="AET6Gv20714200"/>
</dbReference>
<sequence length="126" mass="13851">LTTHHVFRLRYEPPGGRRRHFVSGRCHASTRRRTAPAAAVHHVVGGDPGWAVASDVLAWSAGRLFTVGDTLCKSIPHGIFQLNDNFACRSQGLRMRRRRSPARRSSSRARPATPSERTRTGSAGLG</sequence>
<feature type="compositionally biased region" description="Basic residues" evidence="1">
    <location>
        <begin position="94"/>
        <end position="107"/>
    </location>
</feature>
<accession>A0A453PFC4</accession>
<evidence type="ECO:0000313" key="3">
    <source>
        <dbReference type="Proteomes" id="UP000015105"/>
    </source>
</evidence>
<name>A0A453PFC4_AEGTS</name>
<reference evidence="2" key="5">
    <citation type="journal article" date="2021" name="G3 (Bethesda)">
        <title>Aegilops tauschii genome assembly Aet v5.0 features greater sequence contiguity and improved annotation.</title>
        <authorList>
            <person name="Wang L."/>
            <person name="Zhu T."/>
            <person name="Rodriguez J.C."/>
            <person name="Deal K.R."/>
            <person name="Dubcovsky J."/>
            <person name="McGuire P.E."/>
            <person name="Lux T."/>
            <person name="Spannagl M."/>
            <person name="Mayer K.F.X."/>
            <person name="Baldrich P."/>
            <person name="Meyers B.C."/>
            <person name="Huo N."/>
            <person name="Gu Y.Q."/>
            <person name="Zhou H."/>
            <person name="Devos K.M."/>
            <person name="Bennetzen J.L."/>
            <person name="Unver T."/>
            <person name="Budak H."/>
            <person name="Gulick P.J."/>
            <person name="Galiba G."/>
            <person name="Kalapos B."/>
            <person name="Nelson D.R."/>
            <person name="Li P."/>
            <person name="You F.M."/>
            <person name="Luo M.C."/>
            <person name="Dvorak J."/>
        </authorList>
    </citation>
    <scope>NUCLEOTIDE SEQUENCE [LARGE SCALE GENOMIC DNA]</scope>
    <source>
        <strain evidence="2">cv. AL8/78</strain>
    </source>
</reference>
<organism evidence="2 3">
    <name type="scientific">Aegilops tauschii subsp. strangulata</name>
    <name type="common">Goatgrass</name>
    <dbReference type="NCBI Taxonomy" id="200361"/>
    <lineage>
        <taxon>Eukaryota</taxon>
        <taxon>Viridiplantae</taxon>
        <taxon>Streptophyta</taxon>
        <taxon>Embryophyta</taxon>
        <taxon>Tracheophyta</taxon>
        <taxon>Spermatophyta</taxon>
        <taxon>Magnoliopsida</taxon>
        <taxon>Liliopsida</taxon>
        <taxon>Poales</taxon>
        <taxon>Poaceae</taxon>
        <taxon>BOP clade</taxon>
        <taxon>Pooideae</taxon>
        <taxon>Triticodae</taxon>
        <taxon>Triticeae</taxon>
        <taxon>Triticinae</taxon>
        <taxon>Aegilops</taxon>
    </lineage>
</organism>
<dbReference type="Proteomes" id="UP000015105">
    <property type="component" value="Chromosome 6D"/>
</dbReference>
<dbReference type="EnsemblPlants" id="AET6Gv20714200.2">
    <property type="protein sequence ID" value="AET6Gv20714200.2"/>
    <property type="gene ID" value="AET6Gv20714200"/>
</dbReference>
<keyword evidence="3" id="KW-1185">Reference proteome</keyword>
<proteinExistence type="predicted"/>